<dbReference type="EMBL" id="CP018632">
    <property type="protein sequence ID" value="ASJ74706.1"/>
    <property type="molecule type" value="Genomic_DNA"/>
</dbReference>
<sequence length="143" mass="15625">MNTWQARKKSRKSLITDDLNLERLADEYQPGAPDYGSSTPGPYRSAVQLLLASLDTAQLITAARNRAKHLLIRSNGLTAKRSSDRPAFDLQAFVRCLITSVIEFFQASCVHTAAQINRGASVHGSSGVTRAPSAITSMMKFRS</sequence>
<protein>
    <submittedName>
        <fullName evidence="1">Uncharacterized protein</fullName>
    </submittedName>
</protein>
<accession>A0A2Z2NT79</accession>
<evidence type="ECO:0000313" key="2">
    <source>
        <dbReference type="Proteomes" id="UP000250079"/>
    </source>
</evidence>
<evidence type="ECO:0000313" key="1">
    <source>
        <dbReference type="EMBL" id="ASJ74706.1"/>
    </source>
</evidence>
<dbReference type="Proteomes" id="UP000250079">
    <property type="component" value="Chromosome"/>
</dbReference>
<keyword evidence="2" id="KW-1185">Reference proteome</keyword>
<dbReference type="KEGG" id="gai:IMCC3135_23185"/>
<reference evidence="1 2" key="1">
    <citation type="submission" date="2016-12" db="EMBL/GenBank/DDBJ databases">
        <authorList>
            <person name="Song W.-J."/>
            <person name="Kurnit D.M."/>
        </authorList>
    </citation>
    <scope>NUCLEOTIDE SEQUENCE [LARGE SCALE GENOMIC DNA]</scope>
    <source>
        <strain evidence="1 2">IMCC3135</strain>
    </source>
</reference>
<name>A0A2Z2NT79_9GAMM</name>
<proteinExistence type="predicted"/>
<gene>
    <name evidence="1" type="ORF">IMCC3135_23185</name>
</gene>
<dbReference type="AlphaFoldDB" id="A0A2Z2NT79"/>
<organism evidence="1 2">
    <name type="scientific">Granulosicoccus antarcticus IMCC3135</name>
    <dbReference type="NCBI Taxonomy" id="1192854"/>
    <lineage>
        <taxon>Bacteria</taxon>
        <taxon>Pseudomonadati</taxon>
        <taxon>Pseudomonadota</taxon>
        <taxon>Gammaproteobacteria</taxon>
        <taxon>Chromatiales</taxon>
        <taxon>Granulosicoccaceae</taxon>
        <taxon>Granulosicoccus</taxon>
    </lineage>
</organism>